<dbReference type="OrthoDB" id="4652467at2759"/>
<keyword evidence="3" id="KW-1185">Reference proteome</keyword>
<gene>
    <name evidence="2" type="ORF">BDV96DRAFT_651079</name>
</gene>
<evidence type="ECO:0000313" key="2">
    <source>
        <dbReference type="EMBL" id="KAF2110441.1"/>
    </source>
</evidence>
<evidence type="ECO:0000256" key="1">
    <source>
        <dbReference type="SAM" id="SignalP"/>
    </source>
</evidence>
<feature type="signal peptide" evidence="1">
    <location>
        <begin position="1"/>
        <end position="17"/>
    </location>
</feature>
<reference evidence="2" key="1">
    <citation type="journal article" date="2020" name="Stud. Mycol.">
        <title>101 Dothideomycetes genomes: a test case for predicting lifestyles and emergence of pathogens.</title>
        <authorList>
            <person name="Haridas S."/>
            <person name="Albert R."/>
            <person name="Binder M."/>
            <person name="Bloem J."/>
            <person name="Labutti K."/>
            <person name="Salamov A."/>
            <person name="Andreopoulos B."/>
            <person name="Baker S."/>
            <person name="Barry K."/>
            <person name="Bills G."/>
            <person name="Bluhm B."/>
            <person name="Cannon C."/>
            <person name="Castanera R."/>
            <person name="Culley D."/>
            <person name="Daum C."/>
            <person name="Ezra D."/>
            <person name="Gonzalez J."/>
            <person name="Henrissat B."/>
            <person name="Kuo A."/>
            <person name="Liang C."/>
            <person name="Lipzen A."/>
            <person name="Lutzoni F."/>
            <person name="Magnuson J."/>
            <person name="Mondo S."/>
            <person name="Nolan M."/>
            <person name="Ohm R."/>
            <person name="Pangilinan J."/>
            <person name="Park H.-J."/>
            <person name="Ramirez L."/>
            <person name="Alfaro M."/>
            <person name="Sun H."/>
            <person name="Tritt A."/>
            <person name="Yoshinaga Y."/>
            <person name="Zwiers L.-H."/>
            <person name="Turgeon B."/>
            <person name="Goodwin S."/>
            <person name="Spatafora J."/>
            <person name="Crous P."/>
            <person name="Grigoriev I."/>
        </authorList>
    </citation>
    <scope>NUCLEOTIDE SEQUENCE</scope>
    <source>
        <strain evidence="2">CBS 627.86</strain>
    </source>
</reference>
<sequence>MHLQTLLLALLPTLSTALPSPQGGPGDPDFYNTVAEIYSGPDCNPDSFVWADPIFGRGGMCQKLDRNDNTPDIVSYKVTSQYPGCSANLYTDDGCTSKAYAAPVGVCVQADDLAPFVMAFVECPFSDA</sequence>
<dbReference type="AlphaFoldDB" id="A0A6A5YWE2"/>
<evidence type="ECO:0000313" key="3">
    <source>
        <dbReference type="Proteomes" id="UP000799770"/>
    </source>
</evidence>
<protein>
    <submittedName>
        <fullName evidence="2">Uncharacterized protein</fullName>
    </submittedName>
</protein>
<feature type="chain" id="PRO_5025522793" evidence="1">
    <location>
        <begin position="18"/>
        <end position="128"/>
    </location>
</feature>
<accession>A0A6A5YWE2</accession>
<proteinExistence type="predicted"/>
<organism evidence="2 3">
    <name type="scientific">Lophiotrema nucula</name>
    <dbReference type="NCBI Taxonomy" id="690887"/>
    <lineage>
        <taxon>Eukaryota</taxon>
        <taxon>Fungi</taxon>
        <taxon>Dikarya</taxon>
        <taxon>Ascomycota</taxon>
        <taxon>Pezizomycotina</taxon>
        <taxon>Dothideomycetes</taxon>
        <taxon>Pleosporomycetidae</taxon>
        <taxon>Pleosporales</taxon>
        <taxon>Lophiotremataceae</taxon>
        <taxon>Lophiotrema</taxon>
    </lineage>
</organism>
<name>A0A6A5YWE2_9PLEO</name>
<dbReference type="EMBL" id="ML977338">
    <property type="protein sequence ID" value="KAF2110441.1"/>
    <property type="molecule type" value="Genomic_DNA"/>
</dbReference>
<dbReference type="Proteomes" id="UP000799770">
    <property type="component" value="Unassembled WGS sequence"/>
</dbReference>
<keyword evidence="1" id="KW-0732">Signal</keyword>